<dbReference type="PANTHER" id="PTHR47926:SF458">
    <property type="entry name" value="PENTATRICOPEPTIDE REPEAT-CONTAINING PROTEIN"/>
    <property type="match status" value="1"/>
</dbReference>
<feature type="repeat" description="PPR" evidence="2">
    <location>
        <begin position="325"/>
        <end position="359"/>
    </location>
</feature>
<dbReference type="SUPFAM" id="SSF48452">
    <property type="entry name" value="TPR-like"/>
    <property type="match status" value="1"/>
</dbReference>
<dbReference type="Pfam" id="PF20431">
    <property type="entry name" value="E_motif"/>
    <property type="match status" value="1"/>
</dbReference>
<feature type="repeat" description="PPR" evidence="2">
    <location>
        <begin position="161"/>
        <end position="195"/>
    </location>
</feature>
<feature type="repeat" description="PPR" evidence="2">
    <location>
        <begin position="462"/>
        <end position="496"/>
    </location>
</feature>
<keyword evidence="1" id="KW-0677">Repeat</keyword>
<name>A0A0K9PFU3_ZOSMR</name>
<dbReference type="Gene3D" id="1.25.40.10">
    <property type="entry name" value="Tetratricopeptide repeat domain"/>
    <property type="match status" value="4"/>
</dbReference>
<dbReference type="Proteomes" id="UP000036987">
    <property type="component" value="Unassembled WGS sequence"/>
</dbReference>
<protein>
    <submittedName>
        <fullName evidence="4">Pentatricopeptide repeat-containing protein</fullName>
    </submittedName>
</protein>
<proteinExistence type="predicted"/>
<dbReference type="PANTHER" id="PTHR47926">
    <property type="entry name" value="PENTATRICOPEPTIDE REPEAT-CONTAINING PROTEIN"/>
    <property type="match status" value="1"/>
</dbReference>
<dbReference type="GO" id="GO:0008270">
    <property type="term" value="F:zinc ion binding"/>
    <property type="evidence" value="ECO:0007669"/>
    <property type="project" value="InterPro"/>
</dbReference>
<reference evidence="5" key="1">
    <citation type="journal article" date="2016" name="Nature">
        <title>The genome of the seagrass Zostera marina reveals angiosperm adaptation to the sea.</title>
        <authorList>
            <person name="Olsen J.L."/>
            <person name="Rouze P."/>
            <person name="Verhelst B."/>
            <person name="Lin Y.-C."/>
            <person name="Bayer T."/>
            <person name="Collen J."/>
            <person name="Dattolo E."/>
            <person name="De Paoli E."/>
            <person name="Dittami S."/>
            <person name="Maumus F."/>
            <person name="Michel G."/>
            <person name="Kersting A."/>
            <person name="Lauritano C."/>
            <person name="Lohaus R."/>
            <person name="Toepel M."/>
            <person name="Tonon T."/>
            <person name="Vanneste K."/>
            <person name="Amirebrahimi M."/>
            <person name="Brakel J."/>
            <person name="Bostroem C."/>
            <person name="Chovatia M."/>
            <person name="Grimwood J."/>
            <person name="Jenkins J.W."/>
            <person name="Jueterbock A."/>
            <person name="Mraz A."/>
            <person name="Stam W.T."/>
            <person name="Tice H."/>
            <person name="Bornberg-Bauer E."/>
            <person name="Green P.J."/>
            <person name="Pearson G.A."/>
            <person name="Procaccini G."/>
            <person name="Duarte C.M."/>
            <person name="Schmutz J."/>
            <person name="Reusch T.B.H."/>
            <person name="Van de Peer Y."/>
        </authorList>
    </citation>
    <scope>NUCLEOTIDE SEQUENCE [LARGE SCALE GENOMIC DNA]</scope>
    <source>
        <strain evidence="5">cv. Finnish</strain>
    </source>
</reference>
<evidence type="ECO:0000313" key="5">
    <source>
        <dbReference type="Proteomes" id="UP000036987"/>
    </source>
</evidence>
<gene>
    <name evidence="4" type="ORF">ZOSMA_257G00050</name>
</gene>
<dbReference type="OMA" id="TFTCSFV"/>
<accession>A0A0K9PFU3</accession>
<feature type="domain" description="DYW" evidence="3">
    <location>
        <begin position="540"/>
        <end position="635"/>
    </location>
</feature>
<dbReference type="FunFam" id="1.25.40.10:FF:000031">
    <property type="entry name" value="Pentatricopeptide repeat-containing protein mitochondrial"/>
    <property type="match status" value="1"/>
</dbReference>
<dbReference type="InterPro" id="IPR046848">
    <property type="entry name" value="E_motif"/>
</dbReference>
<dbReference type="NCBIfam" id="TIGR00756">
    <property type="entry name" value="PPR"/>
    <property type="match status" value="5"/>
</dbReference>
<dbReference type="InterPro" id="IPR002885">
    <property type="entry name" value="PPR_rpt"/>
</dbReference>
<evidence type="ECO:0000256" key="1">
    <source>
        <dbReference type="ARBA" id="ARBA00022737"/>
    </source>
</evidence>
<dbReference type="PROSITE" id="PS51375">
    <property type="entry name" value="PPR"/>
    <property type="match status" value="4"/>
</dbReference>
<dbReference type="InterPro" id="IPR046849">
    <property type="entry name" value="E2_motif"/>
</dbReference>
<dbReference type="InterPro" id="IPR032867">
    <property type="entry name" value="DYW_dom"/>
</dbReference>
<dbReference type="GO" id="GO:0003723">
    <property type="term" value="F:RNA binding"/>
    <property type="evidence" value="ECO:0007669"/>
    <property type="project" value="InterPro"/>
</dbReference>
<keyword evidence="5" id="KW-1185">Reference proteome</keyword>
<dbReference type="STRING" id="29655.A0A0K9PFU3"/>
<dbReference type="InterPro" id="IPR046960">
    <property type="entry name" value="PPR_At4g14850-like_plant"/>
</dbReference>
<feature type="repeat" description="PPR" evidence="2">
    <location>
        <begin position="223"/>
        <end position="257"/>
    </location>
</feature>
<evidence type="ECO:0000256" key="2">
    <source>
        <dbReference type="PROSITE-ProRule" id="PRU00708"/>
    </source>
</evidence>
<dbReference type="FunFam" id="1.25.40.10:FF:000366">
    <property type="entry name" value="Pentatricopeptide (PPR) repeat-containing protein"/>
    <property type="match status" value="1"/>
</dbReference>
<dbReference type="AlphaFoldDB" id="A0A0K9PFU3"/>
<dbReference type="EMBL" id="LFYR01000881">
    <property type="protein sequence ID" value="KMZ67839.1"/>
    <property type="molecule type" value="Genomic_DNA"/>
</dbReference>
<evidence type="ECO:0000313" key="4">
    <source>
        <dbReference type="EMBL" id="KMZ67839.1"/>
    </source>
</evidence>
<comment type="caution">
    <text evidence="4">The sequence shown here is derived from an EMBL/GenBank/DDBJ whole genome shotgun (WGS) entry which is preliminary data.</text>
</comment>
<dbReference type="Pfam" id="PF01535">
    <property type="entry name" value="PPR"/>
    <property type="match status" value="2"/>
</dbReference>
<dbReference type="Pfam" id="PF14432">
    <property type="entry name" value="DYW_deaminase"/>
    <property type="match status" value="1"/>
</dbReference>
<dbReference type="GO" id="GO:0009451">
    <property type="term" value="P:RNA modification"/>
    <property type="evidence" value="ECO:0007669"/>
    <property type="project" value="InterPro"/>
</dbReference>
<sequence>MLSSSGLHSRQILQIPSNTNFKPPSPSSSPTRTLTFSSPSHLQQIHTQFIKTDRSISELPLPEIAALCAFSSYPIFTYARLLLQRVSPKPEVFFWNACLNAFSSSSSFDAVRLFVRLLEAGVVPDGFTFSFILKACSRLSDLPTGRCVHGMVEKFGVFRSNSYLYNAVVNMYGRCGMMESARLVFEKMPERDVVTWNILITQFCKKGDMKSAVELFRCMPERNARTWTTVIDGYVKCGDPKEAVRVFEKMEDENVKLNEVTVVSILAACADLGLLDLGVRIHGDLTRLGYSENVRILNTLIDMYIKCGCLEVAKTVFDAMEDCRTVVSWSAMIAGLAIHGHGEEALEVFSKMKTAGIRPNGVTFLGILHACSHMGLLEDGRRFFATMTKDYGVVPEIEHYGTMVDLLSRSGLVEEALEFIKKMPIPANSVVWGALLGGARVHKKIEIGEEATKHLRKLDPTNDGYYIVLSNIYAEAGRWEDAARVRRSMRDEGVRKTPGCSSITVDGVIHEFVAGDTNHPSAGKIYEKWEELLGEMKLRGYVPDTSVVLFDMEAADEAAKEGVVYRHSEKLAVCYGLLSTAEGTTIRIMKNLRVCSDCHNSLKLISTIVGRKIVVRDRNRFHCFEDGICSCRDYW</sequence>
<dbReference type="Pfam" id="PF13041">
    <property type="entry name" value="PPR_2"/>
    <property type="match status" value="2"/>
</dbReference>
<dbReference type="InterPro" id="IPR011990">
    <property type="entry name" value="TPR-like_helical_dom_sf"/>
</dbReference>
<dbReference type="Pfam" id="PF12854">
    <property type="entry name" value="PPR_1"/>
    <property type="match status" value="1"/>
</dbReference>
<evidence type="ECO:0000259" key="3">
    <source>
        <dbReference type="Pfam" id="PF14432"/>
    </source>
</evidence>
<dbReference type="Pfam" id="PF20430">
    <property type="entry name" value="Eplus_motif"/>
    <property type="match status" value="1"/>
</dbReference>
<dbReference type="FunFam" id="1.25.40.10:FF:000344">
    <property type="entry name" value="Pentatricopeptide repeat-containing protein"/>
    <property type="match status" value="1"/>
</dbReference>
<organism evidence="4 5">
    <name type="scientific">Zostera marina</name>
    <name type="common">Eelgrass</name>
    <dbReference type="NCBI Taxonomy" id="29655"/>
    <lineage>
        <taxon>Eukaryota</taxon>
        <taxon>Viridiplantae</taxon>
        <taxon>Streptophyta</taxon>
        <taxon>Embryophyta</taxon>
        <taxon>Tracheophyta</taxon>
        <taxon>Spermatophyta</taxon>
        <taxon>Magnoliopsida</taxon>
        <taxon>Liliopsida</taxon>
        <taxon>Zosteraceae</taxon>
        <taxon>Zostera</taxon>
    </lineage>
</organism>
<dbReference type="OrthoDB" id="750171at2759"/>